<dbReference type="PANTHER" id="PTHR43827">
    <property type="entry name" value="2,5-DIKETO-D-GLUCONIC ACID REDUCTASE"/>
    <property type="match status" value="1"/>
</dbReference>
<dbReference type="InterPro" id="IPR023210">
    <property type="entry name" value="NADP_OxRdtase_dom"/>
</dbReference>
<dbReference type="Pfam" id="PF00248">
    <property type="entry name" value="Aldo_ket_red"/>
    <property type="match status" value="1"/>
</dbReference>
<organism evidence="5 6">
    <name type="scientific">Pediococcus acidilactici</name>
    <dbReference type="NCBI Taxonomy" id="1254"/>
    <lineage>
        <taxon>Bacteria</taxon>
        <taxon>Bacillati</taxon>
        <taxon>Bacillota</taxon>
        <taxon>Bacilli</taxon>
        <taxon>Lactobacillales</taxon>
        <taxon>Lactobacillaceae</taxon>
        <taxon>Pediococcus</taxon>
        <taxon>Pediococcus acidilactici group</taxon>
    </lineage>
</organism>
<evidence type="ECO:0000313" key="6">
    <source>
        <dbReference type="Proteomes" id="UP001280897"/>
    </source>
</evidence>
<evidence type="ECO:0000313" key="5">
    <source>
        <dbReference type="EMBL" id="MDV2620796.1"/>
    </source>
</evidence>
<protein>
    <submittedName>
        <fullName evidence="5">Aldo/keto reductase</fullName>
    </submittedName>
</protein>
<reference evidence="5" key="2">
    <citation type="submission" date="2023-10" db="EMBL/GenBank/DDBJ databases">
        <authorList>
            <person name="Khurajog B."/>
        </authorList>
    </citation>
    <scope>NUCLEOTIDE SEQUENCE</scope>
    <source>
        <strain evidence="5">BF9</strain>
    </source>
</reference>
<dbReference type="InterPro" id="IPR020471">
    <property type="entry name" value="AKR"/>
</dbReference>
<dbReference type="PANTHER" id="PTHR43827:SF3">
    <property type="entry name" value="NADP-DEPENDENT OXIDOREDUCTASE DOMAIN-CONTAINING PROTEIN"/>
    <property type="match status" value="1"/>
</dbReference>
<comment type="caution">
    <text evidence="5">The sequence shown here is derived from an EMBL/GenBank/DDBJ whole genome shotgun (WGS) entry which is preliminary data.</text>
</comment>
<dbReference type="GO" id="GO:0016616">
    <property type="term" value="F:oxidoreductase activity, acting on the CH-OH group of donors, NAD or NADP as acceptor"/>
    <property type="evidence" value="ECO:0007669"/>
    <property type="project" value="UniProtKB-ARBA"/>
</dbReference>
<dbReference type="SUPFAM" id="SSF51430">
    <property type="entry name" value="NAD(P)-linked oxidoreductase"/>
    <property type="match status" value="1"/>
</dbReference>
<evidence type="ECO:0000256" key="3">
    <source>
        <dbReference type="ARBA" id="ARBA00023002"/>
    </source>
</evidence>
<comment type="similarity">
    <text evidence="1">Belongs to the aldo/keto reductase family.</text>
</comment>
<keyword evidence="2" id="KW-0521">NADP</keyword>
<evidence type="ECO:0000256" key="1">
    <source>
        <dbReference type="ARBA" id="ARBA00007905"/>
    </source>
</evidence>
<accession>A0AAW8YGY1</accession>
<reference evidence="5" key="1">
    <citation type="journal article" date="2023" name="PeerJ">
        <title>Selection and evaluation of lactic acid bacteria from chicken feces in Thailand as potential probiotics.</title>
        <authorList>
            <person name="Khurajog B."/>
            <person name="Disastra Y."/>
            <person name="Lawwyne L.D."/>
            <person name="Sirichokchatchawan W."/>
            <person name="Niyomtham W."/>
            <person name="Yindee J."/>
            <person name="Hampson D.J."/>
            <person name="Prapasarakul N."/>
        </authorList>
    </citation>
    <scope>NUCLEOTIDE SEQUENCE</scope>
    <source>
        <strain evidence="5">BF9</strain>
    </source>
</reference>
<dbReference type="Proteomes" id="UP001280897">
    <property type="component" value="Unassembled WGS sequence"/>
</dbReference>
<dbReference type="Gene3D" id="3.20.20.100">
    <property type="entry name" value="NADP-dependent oxidoreductase domain"/>
    <property type="match status" value="1"/>
</dbReference>
<dbReference type="InterPro" id="IPR036812">
    <property type="entry name" value="NAD(P)_OxRdtase_dom_sf"/>
</dbReference>
<proteinExistence type="inferred from homology"/>
<feature type="domain" description="NADP-dependent oxidoreductase" evidence="4">
    <location>
        <begin position="79"/>
        <end position="203"/>
    </location>
</feature>
<sequence>MALTELVNGTKLPKQIISTALGVSRLHDALWSGYRHFYEEIKDTDDDNEDPYAHFPMTKEPHGDIAVTLKMYRQPKLKRKNLYITVNFAKKVNDKPSFEEAIEDAFQTMKFDYFDALLLDQAVFGDDDELMTELWHSLEELYEKGCVGALGVANFSIEQVEKLRKKATVAPMIFKTGYFPMSLNDDIYDYCQQNHLQIMADFPFLDYSFVDLPTMVKIASKYRVENDELMCQYAQQRHVMPIIKKFWVLHAHNPLEQNYKITINDLHRLERLDNASNEDWLPLKDYGIFKIFQSRAIDHDRMERSGEEHYSGFPPFVF</sequence>
<keyword evidence="3" id="KW-0560">Oxidoreductase</keyword>
<dbReference type="EMBL" id="JAWJAV010000002">
    <property type="protein sequence ID" value="MDV2620796.1"/>
    <property type="molecule type" value="Genomic_DNA"/>
</dbReference>
<gene>
    <name evidence="5" type="ORF">R0G89_03500</name>
</gene>
<evidence type="ECO:0000256" key="2">
    <source>
        <dbReference type="ARBA" id="ARBA00022857"/>
    </source>
</evidence>
<dbReference type="PRINTS" id="PR00069">
    <property type="entry name" value="ALDKETRDTASE"/>
</dbReference>
<dbReference type="RefSeq" id="WP_317071986.1">
    <property type="nucleotide sequence ID" value="NZ_JAWJAV010000002.1"/>
</dbReference>
<dbReference type="AlphaFoldDB" id="A0AAW8YGY1"/>
<evidence type="ECO:0000259" key="4">
    <source>
        <dbReference type="Pfam" id="PF00248"/>
    </source>
</evidence>
<name>A0AAW8YGY1_PEDAC</name>